<dbReference type="SMART" id="SM00382">
    <property type="entry name" value="AAA"/>
    <property type="match status" value="1"/>
</dbReference>
<dbReference type="Proteomes" id="UP000198718">
    <property type="component" value="Unassembled WGS sequence"/>
</dbReference>
<dbReference type="InterPro" id="IPR015856">
    <property type="entry name" value="ABC_transpr_CbiO/EcfA_su"/>
</dbReference>
<protein>
    <submittedName>
        <fullName evidence="10">Energy-coupling factor transport system ATP-binding protein</fullName>
    </submittedName>
</protein>
<feature type="domain" description="ABC transporter" evidence="9">
    <location>
        <begin position="7"/>
        <end position="228"/>
    </location>
</feature>
<evidence type="ECO:0000256" key="7">
    <source>
        <dbReference type="ARBA" id="ARBA00022967"/>
    </source>
</evidence>
<evidence type="ECO:0000256" key="3">
    <source>
        <dbReference type="ARBA" id="ARBA00022448"/>
    </source>
</evidence>
<name>A0A1G8ZR12_9FIRM</name>
<evidence type="ECO:0000256" key="4">
    <source>
        <dbReference type="ARBA" id="ARBA00022475"/>
    </source>
</evidence>
<evidence type="ECO:0000313" key="10">
    <source>
        <dbReference type="EMBL" id="SDK16610.1"/>
    </source>
</evidence>
<sequence>MVILYYIELENVEFGYEKNKDIIKNTSLQMFQQDFTAIIGPNGGGKTTIGKLMAGILKPSKGRVMIDGVDSRDMKLGGIGQKIGYLFQNPERQIFAPTVEEDLTFPLGLKGIDKQKAEKKAEEMMETFHLSHLRGAFPFTLSQGEKQRLALAGVFMNDPSFVILDEPTTGLDPERRKILSNILEELHKKSIGITIISHDEDFIHQHATRIIEIVGGKVLADTRKKARS</sequence>
<proteinExistence type="inferred from homology"/>
<keyword evidence="7" id="KW-1278">Translocase</keyword>
<keyword evidence="3" id="KW-0813">Transport</keyword>
<dbReference type="GO" id="GO:0005524">
    <property type="term" value="F:ATP binding"/>
    <property type="evidence" value="ECO:0007669"/>
    <property type="project" value="UniProtKB-KW"/>
</dbReference>
<comment type="similarity">
    <text evidence="2">Belongs to the ABC transporter superfamily.</text>
</comment>
<organism evidence="10 11">
    <name type="scientific">Natronincola ferrireducens</name>
    <dbReference type="NCBI Taxonomy" id="393762"/>
    <lineage>
        <taxon>Bacteria</taxon>
        <taxon>Bacillati</taxon>
        <taxon>Bacillota</taxon>
        <taxon>Clostridia</taxon>
        <taxon>Peptostreptococcales</taxon>
        <taxon>Natronincolaceae</taxon>
        <taxon>Natronincola</taxon>
    </lineage>
</organism>
<dbReference type="PANTHER" id="PTHR43553">
    <property type="entry name" value="HEAVY METAL TRANSPORTER"/>
    <property type="match status" value="1"/>
</dbReference>
<dbReference type="GO" id="GO:0043190">
    <property type="term" value="C:ATP-binding cassette (ABC) transporter complex"/>
    <property type="evidence" value="ECO:0007669"/>
    <property type="project" value="TreeGrafter"/>
</dbReference>
<dbReference type="PANTHER" id="PTHR43553:SF24">
    <property type="entry name" value="ENERGY-COUPLING FACTOR TRANSPORTER ATP-BINDING PROTEIN ECFA1"/>
    <property type="match status" value="1"/>
</dbReference>
<evidence type="ECO:0000256" key="1">
    <source>
        <dbReference type="ARBA" id="ARBA00004202"/>
    </source>
</evidence>
<dbReference type="RefSeq" id="WP_090550885.1">
    <property type="nucleotide sequence ID" value="NZ_FNFP01000001.1"/>
</dbReference>
<dbReference type="PROSITE" id="PS00211">
    <property type="entry name" value="ABC_TRANSPORTER_1"/>
    <property type="match status" value="1"/>
</dbReference>
<evidence type="ECO:0000259" key="9">
    <source>
        <dbReference type="PROSITE" id="PS50893"/>
    </source>
</evidence>
<dbReference type="InterPro" id="IPR003593">
    <property type="entry name" value="AAA+_ATPase"/>
</dbReference>
<dbReference type="InterPro" id="IPR017871">
    <property type="entry name" value="ABC_transporter-like_CS"/>
</dbReference>
<dbReference type="InterPro" id="IPR003439">
    <property type="entry name" value="ABC_transporter-like_ATP-bd"/>
</dbReference>
<evidence type="ECO:0000256" key="2">
    <source>
        <dbReference type="ARBA" id="ARBA00005417"/>
    </source>
</evidence>
<dbReference type="Gene3D" id="3.40.50.300">
    <property type="entry name" value="P-loop containing nucleotide triphosphate hydrolases"/>
    <property type="match status" value="1"/>
</dbReference>
<dbReference type="InterPro" id="IPR050095">
    <property type="entry name" value="ECF_ABC_transporter_ATP-bd"/>
</dbReference>
<keyword evidence="8" id="KW-0472">Membrane</keyword>
<comment type="subcellular location">
    <subcellularLocation>
        <location evidence="1">Cell membrane</location>
        <topology evidence="1">Peripheral membrane protein</topology>
    </subcellularLocation>
</comment>
<dbReference type="Pfam" id="PF00005">
    <property type="entry name" value="ABC_tran"/>
    <property type="match status" value="1"/>
</dbReference>
<dbReference type="GO" id="GO:0016887">
    <property type="term" value="F:ATP hydrolysis activity"/>
    <property type="evidence" value="ECO:0007669"/>
    <property type="project" value="InterPro"/>
</dbReference>
<keyword evidence="11" id="KW-1185">Reference proteome</keyword>
<dbReference type="SUPFAM" id="SSF52540">
    <property type="entry name" value="P-loop containing nucleoside triphosphate hydrolases"/>
    <property type="match status" value="1"/>
</dbReference>
<evidence type="ECO:0000256" key="8">
    <source>
        <dbReference type="ARBA" id="ARBA00023136"/>
    </source>
</evidence>
<dbReference type="PROSITE" id="PS50893">
    <property type="entry name" value="ABC_TRANSPORTER_2"/>
    <property type="match status" value="1"/>
</dbReference>
<reference evidence="10 11" key="1">
    <citation type="submission" date="2016-10" db="EMBL/GenBank/DDBJ databases">
        <authorList>
            <person name="de Groot N.N."/>
        </authorList>
    </citation>
    <scope>NUCLEOTIDE SEQUENCE [LARGE SCALE GENOMIC DNA]</scope>
    <source>
        <strain evidence="10 11">DSM 18346</strain>
    </source>
</reference>
<keyword evidence="5" id="KW-0547">Nucleotide-binding</keyword>
<dbReference type="GO" id="GO:0042626">
    <property type="term" value="F:ATPase-coupled transmembrane transporter activity"/>
    <property type="evidence" value="ECO:0007669"/>
    <property type="project" value="TreeGrafter"/>
</dbReference>
<gene>
    <name evidence="10" type="ORF">SAMN05660472_00916</name>
</gene>
<dbReference type="CDD" id="cd03225">
    <property type="entry name" value="ABC_cobalt_CbiO_domain1"/>
    <property type="match status" value="1"/>
</dbReference>
<accession>A0A1G8ZR12</accession>
<dbReference type="STRING" id="393762.SAMN05660472_00916"/>
<dbReference type="AlphaFoldDB" id="A0A1G8ZR12"/>
<keyword evidence="4" id="KW-1003">Cell membrane</keyword>
<evidence type="ECO:0000313" key="11">
    <source>
        <dbReference type="Proteomes" id="UP000198718"/>
    </source>
</evidence>
<evidence type="ECO:0000256" key="5">
    <source>
        <dbReference type="ARBA" id="ARBA00022741"/>
    </source>
</evidence>
<keyword evidence="6 10" id="KW-0067">ATP-binding</keyword>
<dbReference type="EMBL" id="FNFP01000001">
    <property type="protein sequence ID" value="SDK16610.1"/>
    <property type="molecule type" value="Genomic_DNA"/>
</dbReference>
<dbReference type="InterPro" id="IPR027417">
    <property type="entry name" value="P-loop_NTPase"/>
</dbReference>
<dbReference type="OrthoDB" id="9784332at2"/>
<evidence type="ECO:0000256" key="6">
    <source>
        <dbReference type="ARBA" id="ARBA00022840"/>
    </source>
</evidence>